<reference evidence="1 2" key="1">
    <citation type="submission" date="2015-12" db="EMBL/GenBank/DDBJ databases">
        <title>Draft genome sequence of Moniliophthora roreri, the causal agent of frosty pod rot of cacao.</title>
        <authorList>
            <person name="Aime M.C."/>
            <person name="Diaz-Valderrama J.R."/>
            <person name="Kijpornyongpan T."/>
            <person name="Phillips-Mora W."/>
        </authorList>
    </citation>
    <scope>NUCLEOTIDE SEQUENCE [LARGE SCALE GENOMIC DNA]</scope>
    <source>
        <strain evidence="1 2">MCA 2952</strain>
    </source>
</reference>
<dbReference type="InterPro" id="IPR053134">
    <property type="entry name" value="RNA-dir_DNA_polymerase"/>
</dbReference>
<dbReference type="PANTHER" id="PTHR24559:SF444">
    <property type="entry name" value="REVERSE TRANSCRIPTASE DOMAIN-CONTAINING PROTEIN"/>
    <property type="match status" value="1"/>
</dbReference>
<protein>
    <submittedName>
        <fullName evidence="1">Putative Gag protein</fullName>
    </submittedName>
</protein>
<dbReference type="Gene3D" id="3.10.10.10">
    <property type="entry name" value="HIV Type 1 Reverse Transcriptase, subunit A, domain 1"/>
    <property type="match status" value="1"/>
</dbReference>
<name>A0A0W0GF50_MONRR</name>
<dbReference type="SUPFAM" id="SSF56672">
    <property type="entry name" value="DNA/RNA polymerases"/>
    <property type="match status" value="1"/>
</dbReference>
<dbReference type="PANTHER" id="PTHR24559">
    <property type="entry name" value="TRANSPOSON TY3-I GAG-POL POLYPROTEIN"/>
    <property type="match status" value="1"/>
</dbReference>
<evidence type="ECO:0000313" key="1">
    <source>
        <dbReference type="EMBL" id="KTB47187.1"/>
    </source>
</evidence>
<comment type="caution">
    <text evidence="1">The sequence shown here is derived from an EMBL/GenBank/DDBJ whole genome shotgun (WGS) entry which is preliminary data.</text>
</comment>
<dbReference type="InterPro" id="IPR043502">
    <property type="entry name" value="DNA/RNA_pol_sf"/>
</dbReference>
<dbReference type="EMBL" id="LATX01000095">
    <property type="protein sequence ID" value="KTB47187.1"/>
    <property type="molecule type" value="Genomic_DNA"/>
</dbReference>
<gene>
    <name evidence="1" type="ORF">WG66_236</name>
</gene>
<organism evidence="1 2">
    <name type="scientific">Moniliophthora roreri</name>
    <name type="common">Frosty pod rot fungus</name>
    <name type="synonym">Monilia roreri</name>
    <dbReference type="NCBI Taxonomy" id="221103"/>
    <lineage>
        <taxon>Eukaryota</taxon>
        <taxon>Fungi</taxon>
        <taxon>Dikarya</taxon>
        <taxon>Basidiomycota</taxon>
        <taxon>Agaricomycotina</taxon>
        <taxon>Agaricomycetes</taxon>
        <taxon>Agaricomycetidae</taxon>
        <taxon>Agaricales</taxon>
        <taxon>Marasmiineae</taxon>
        <taxon>Marasmiaceae</taxon>
        <taxon>Moniliophthora</taxon>
    </lineage>
</organism>
<accession>A0A0W0GF50</accession>
<dbReference type="AlphaFoldDB" id="A0A0W0GF50"/>
<sequence length="109" mass="12831">MEDIVPTEFHKYQKVFSEEESHCLPEHKPYDHTIDLKPDASETIRSKVYSMSVNKQGELDQFLEENLRKGYIVPFKSPIASPVFFVKKKDGKLRFVQDYCKLNEFTVKN</sequence>
<evidence type="ECO:0000313" key="2">
    <source>
        <dbReference type="Proteomes" id="UP000054988"/>
    </source>
</evidence>
<dbReference type="Proteomes" id="UP000054988">
    <property type="component" value="Unassembled WGS sequence"/>
</dbReference>
<proteinExistence type="predicted"/>